<dbReference type="AlphaFoldDB" id="A0A2R6XMH1"/>
<reference evidence="2" key="1">
    <citation type="journal article" date="2017" name="Cell">
        <title>Insights into land plant evolution garnered from the Marchantia polymorpha genome.</title>
        <authorList>
            <person name="Bowman J.L."/>
            <person name="Kohchi T."/>
            <person name="Yamato K.T."/>
            <person name="Jenkins J."/>
            <person name="Shu S."/>
            <person name="Ishizaki K."/>
            <person name="Yamaoka S."/>
            <person name="Nishihama R."/>
            <person name="Nakamura Y."/>
            <person name="Berger F."/>
            <person name="Adam C."/>
            <person name="Aki S.S."/>
            <person name="Althoff F."/>
            <person name="Araki T."/>
            <person name="Arteaga-Vazquez M.A."/>
            <person name="Balasubrmanian S."/>
            <person name="Barry K."/>
            <person name="Bauer D."/>
            <person name="Boehm C.R."/>
            <person name="Briginshaw L."/>
            <person name="Caballero-Perez J."/>
            <person name="Catarino B."/>
            <person name="Chen F."/>
            <person name="Chiyoda S."/>
            <person name="Chovatia M."/>
            <person name="Davies K.M."/>
            <person name="Delmans M."/>
            <person name="Demura T."/>
            <person name="Dierschke T."/>
            <person name="Dolan L."/>
            <person name="Dorantes-Acosta A.E."/>
            <person name="Eklund D.M."/>
            <person name="Florent S.N."/>
            <person name="Flores-Sandoval E."/>
            <person name="Fujiyama A."/>
            <person name="Fukuzawa H."/>
            <person name="Galik B."/>
            <person name="Grimanelli D."/>
            <person name="Grimwood J."/>
            <person name="Grossniklaus U."/>
            <person name="Hamada T."/>
            <person name="Haseloff J."/>
            <person name="Hetherington A.J."/>
            <person name="Higo A."/>
            <person name="Hirakawa Y."/>
            <person name="Hundley H.N."/>
            <person name="Ikeda Y."/>
            <person name="Inoue K."/>
            <person name="Inoue S.I."/>
            <person name="Ishida S."/>
            <person name="Jia Q."/>
            <person name="Kakita M."/>
            <person name="Kanazawa T."/>
            <person name="Kawai Y."/>
            <person name="Kawashima T."/>
            <person name="Kennedy M."/>
            <person name="Kinose K."/>
            <person name="Kinoshita T."/>
            <person name="Kohara Y."/>
            <person name="Koide E."/>
            <person name="Komatsu K."/>
            <person name="Kopischke S."/>
            <person name="Kubo M."/>
            <person name="Kyozuka J."/>
            <person name="Lagercrantz U."/>
            <person name="Lin S.S."/>
            <person name="Lindquist E."/>
            <person name="Lipzen A.M."/>
            <person name="Lu C.W."/>
            <person name="De Luna E."/>
            <person name="Martienssen R.A."/>
            <person name="Minamino N."/>
            <person name="Mizutani M."/>
            <person name="Mizutani M."/>
            <person name="Mochizuki N."/>
            <person name="Monte I."/>
            <person name="Mosher R."/>
            <person name="Nagasaki H."/>
            <person name="Nakagami H."/>
            <person name="Naramoto S."/>
            <person name="Nishitani K."/>
            <person name="Ohtani M."/>
            <person name="Okamoto T."/>
            <person name="Okumura M."/>
            <person name="Phillips J."/>
            <person name="Pollak B."/>
            <person name="Reinders A."/>
            <person name="Rovekamp M."/>
            <person name="Sano R."/>
            <person name="Sawa S."/>
            <person name="Schmid M.W."/>
            <person name="Shirakawa M."/>
            <person name="Solano R."/>
            <person name="Spunde A."/>
            <person name="Suetsugu N."/>
            <person name="Sugano S."/>
            <person name="Sugiyama A."/>
            <person name="Sun R."/>
            <person name="Suzuki Y."/>
            <person name="Takenaka M."/>
            <person name="Takezawa D."/>
            <person name="Tomogane H."/>
            <person name="Tsuzuki M."/>
            <person name="Ueda T."/>
            <person name="Umeda M."/>
            <person name="Ward J.M."/>
            <person name="Watanabe Y."/>
            <person name="Yazaki K."/>
            <person name="Yokoyama R."/>
            <person name="Yoshitake Y."/>
            <person name="Yotsui I."/>
            <person name="Zachgo S."/>
            <person name="Schmutz J."/>
        </authorList>
    </citation>
    <scope>NUCLEOTIDE SEQUENCE [LARGE SCALE GENOMIC DNA]</scope>
    <source>
        <strain evidence="2">Tak-1</strain>
    </source>
</reference>
<keyword evidence="2" id="KW-1185">Reference proteome</keyword>
<accession>A0A2R6XMH1</accession>
<dbReference type="Proteomes" id="UP000244005">
    <property type="component" value="Unassembled WGS sequence"/>
</dbReference>
<organism evidence="1 2">
    <name type="scientific">Marchantia polymorpha</name>
    <name type="common">Common liverwort</name>
    <name type="synonym">Marchantia aquatica</name>
    <dbReference type="NCBI Taxonomy" id="3197"/>
    <lineage>
        <taxon>Eukaryota</taxon>
        <taxon>Viridiplantae</taxon>
        <taxon>Streptophyta</taxon>
        <taxon>Embryophyta</taxon>
        <taxon>Marchantiophyta</taxon>
        <taxon>Marchantiopsida</taxon>
        <taxon>Marchantiidae</taxon>
        <taxon>Marchantiales</taxon>
        <taxon>Marchantiaceae</taxon>
        <taxon>Marchantia</taxon>
    </lineage>
</organism>
<dbReference type="EMBL" id="KZ772680">
    <property type="protein sequence ID" value="PTQ47309.1"/>
    <property type="molecule type" value="Genomic_DNA"/>
</dbReference>
<evidence type="ECO:0000313" key="2">
    <source>
        <dbReference type="Proteomes" id="UP000244005"/>
    </source>
</evidence>
<evidence type="ECO:0000313" key="1">
    <source>
        <dbReference type="EMBL" id="PTQ47309.1"/>
    </source>
</evidence>
<name>A0A2R6XMH1_MARPO</name>
<protein>
    <submittedName>
        <fullName evidence="1">Uncharacterized protein</fullName>
    </submittedName>
</protein>
<proteinExistence type="predicted"/>
<dbReference type="Gramene" id="Mp8g11308.1">
    <property type="protein sequence ID" value="Mp8g11308.1.cds"/>
    <property type="gene ID" value="Mp8g11308"/>
</dbReference>
<gene>
    <name evidence="1" type="ORF">MARPO_0008s0086</name>
</gene>
<sequence>MECAHSRGSVPGLSSGPKRLPHAFFLRKLNYCTEPGSSPDLYRRSLVPDFEFGSVSSSLLMTSACEEGL</sequence>